<dbReference type="SUPFAM" id="SSF52540">
    <property type="entry name" value="P-loop containing nucleoside triphosphate hydrolases"/>
    <property type="match status" value="2"/>
</dbReference>
<dbReference type="GO" id="GO:0016887">
    <property type="term" value="F:ATP hydrolysis activity"/>
    <property type="evidence" value="ECO:0007669"/>
    <property type="project" value="InterPro"/>
</dbReference>
<accession>A0A2H0VKP4</accession>
<evidence type="ECO:0000256" key="2">
    <source>
        <dbReference type="ARBA" id="ARBA00022840"/>
    </source>
</evidence>
<dbReference type="PANTHER" id="PTHR42855">
    <property type="entry name" value="ABC TRANSPORTER ATP-BINDING SUBUNIT"/>
    <property type="match status" value="1"/>
</dbReference>
<dbReference type="Proteomes" id="UP000230796">
    <property type="component" value="Unassembled WGS sequence"/>
</dbReference>
<dbReference type="InterPro" id="IPR003439">
    <property type="entry name" value="ABC_transporter-like_ATP-bd"/>
</dbReference>
<dbReference type="InterPro" id="IPR051309">
    <property type="entry name" value="ABCF_ATPase"/>
</dbReference>
<dbReference type="SMART" id="SM00382">
    <property type="entry name" value="AAA"/>
    <property type="match status" value="2"/>
</dbReference>
<dbReference type="PANTHER" id="PTHR42855:SF2">
    <property type="entry name" value="DRUG RESISTANCE ABC TRANSPORTER,ATP-BINDING PROTEIN"/>
    <property type="match status" value="1"/>
</dbReference>
<dbReference type="Gene3D" id="3.40.50.300">
    <property type="entry name" value="P-loop containing nucleotide triphosphate hydrolases"/>
    <property type="match status" value="2"/>
</dbReference>
<sequence length="487" mass="55450">MSIRATDLSFSYGEKPLLVEASFRIEDEQKVGLVGENGTGKSTLLKLFRGEEYPDDGKLEINGTMELVPQEVKRDPILDKAVSVMEYVNPEGEIPEHKLRKLFAGLGIGEIDLESKPQNYSGGVKTKLALARALFKEPDILLLDEPTNFMDLEGKRWVMGMLAQYPKTLILISHDLSLMDKAIDRVIYINKHKHIIEEYRGNYSQYKRLQKEAEIRFKKEVVGQQKVIKKLEHAIKVIGVDARIVMQRRIARLKEVLPELPPEVRSIKIQLPEPARSGDILITARNIAKSYGELSVIKNLNFAIRRGEKIAMLGANGVGKSTLIKLLIGELKPDNGVVEWNPMNKLGYYSQEFENFDMEMSVLKLFEEKCHRMESFCRPFLGKFNFPSSKVHQKVGTLSGGEKTRLAIAMLCSTDANLLILDEPTTYLDIMSQRVILEALKTYKGTMIIVSHTEEFIKELKPDKVFLMPEARMDFWIENYGERIGEI</sequence>
<dbReference type="EMBL" id="PFAF01000046">
    <property type="protein sequence ID" value="PIR98900.1"/>
    <property type="molecule type" value="Genomic_DNA"/>
</dbReference>
<dbReference type="AlphaFoldDB" id="A0A2H0VKP4"/>
<evidence type="ECO:0000313" key="5">
    <source>
        <dbReference type="Proteomes" id="UP000230796"/>
    </source>
</evidence>
<evidence type="ECO:0000259" key="3">
    <source>
        <dbReference type="PROSITE" id="PS50893"/>
    </source>
</evidence>
<dbReference type="PROSITE" id="PS50893">
    <property type="entry name" value="ABC_TRANSPORTER_2"/>
    <property type="match status" value="2"/>
</dbReference>
<dbReference type="InterPro" id="IPR027417">
    <property type="entry name" value="P-loop_NTPase"/>
</dbReference>
<gene>
    <name evidence="4" type="ORF">COT87_02415</name>
</gene>
<organism evidence="4 5">
    <name type="scientific">Candidatus Collierbacteria bacterium CG10_big_fil_rev_8_21_14_0_10_44_9</name>
    <dbReference type="NCBI Taxonomy" id="1974535"/>
    <lineage>
        <taxon>Bacteria</taxon>
        <taxon>Candidatus Collieribacteriota</taxon>
    </lineage>
</organism>
<proteinExistence type="predicted"/>
<protein>
    <recommendedName>
        <fullName evidence="3">ABC transporter domain-containing protein</fullName>
    </recommendedName>
</protein>
<feature type="domain" description="ABC transporter" evidence="3">
    <location>
        <begin position="3"/>
        <end position="225"/>
    </location>
</feature>
<dbReference type="GO" id="GO:0005524">
    <property type="term" value="F:ATP binding"/>
    <property type="evidence" value="ECO:0007669"/>
    <property type="project" value="UniProtKB-KW"/>
</dbReference>
<name>A0A2H0VKP4_9BACT</name>
<evidence type="ECO:0000313" key="4">
    <source>
        <dbReference type="EMBL" id="PIR98900.1"/>
    </source>
</evidence>
<reference evidence="5" key="1">
    <citation type="submission" date="2017-09" db="EMBL/GenBank/DDBJ databases">
        <title>Depth-based differentiation of microbial function through sediment-hosted aquifers and enrichment of novel symbionts in the deep terrestrial subsurface.</title>
        <authorList>
            <person name="Probst A.J."/>
            <person name="Ladd B."/>
            <person name="Jarett J.K."/>
            <person name="Geller-Mcgrath D.E."/>
            <person name="Sieber C.M.K."/>
            <person name="Emerson J.B."/>
            <person name="Anantharaman K."/>
            <person name="Thomas B.C."/>
            <person name="Malmstrom R."/>
            <person name="Stieglmeier M."/>
            <person name="Klingl A."/>
            <person name="Woyke T."/>
            <person name="Ryan C.M."/>
            <person name="Banfield J.F."/>
        </authorList>
    </citation>
    <scope>NUCLEOTIDE SEQUENCE [LARGE SCALE GENOMIC DNA]</scope>
</reference>
<dbReference type="InterPro" id="IPR003593">
    <property type="entry name" value="AAA+_ATPase"/>
</dbReference>
<keyword evidence="2" id="KW-0067">ATP-binding</keyword>
<evidence type="ECO:0000256" key="1">
    <source>
        <dbReference type="ARBA" id="ARBA00022741"/>
    </source>
</evidence>
<keyword evidence="1" id="KW-0547">Nucleotide-binding</keyword>
<dbReference type="Pfam" id="PF00005">
    <property type="entry name" value="ABC_tran"/>
    <property type="match status" value="2"/>
</dbReference>
<dbReference type="CDD" id="cd03221">
    <property type="entry name" value="ABCF_EF-3"/>
    <property type="match status" value="2"/>
</dbReference>
<feature type="domain" description="ABC transporter" evidence="3">
    <location>
        <begin position="282"/>
        <end position="487"/>
    </location>
</feature>
<comment type="caution">
    <text evidence="4">The sequence shown here is derived from an EMBL/GenBank/DDBJ whole genome shotgun (WGS) entry which is preliminary data.</text>
</comment>